<evidence type="ECO:0000259" key="13">
    <source>
        <dbReference type="PROSITE" id="PS50893"/>
    </source>
</evidence>
<dbReference type="OrthoDB" id="2079174at2"/>
<dbReference type="CDD" id="cd03255">
    <property type="entry name" value="ABC_MJ0796_LolCDE_FtsE"/>
    <property type="match status" value="1"/>
</dbReference>
<evidence type="ECO:0000256" key="3">
    <source>
        <dbReference type="ARBA" id="ARBA00022475"/>
    </source>
</evidence>
<dbReference type="GO" id="GO:0006865">
    <property type="term" value="P:amino acid transport"/>
    <property type="evidence" value="ECO:0007669"/>
    <property type="project" value="UniProtKB-KW"/>
</dbReference>
<dbReference type="PROSITE" id="PS00675">
    <property type="entry name" value="SIGMA54_INTERACT_1"/>
    <property type="match status" value="1"/>
</dbReference>
<dbReference type="InterPro" id="IPR017871">
    <property type="entry name" value="ABC_transporter-like_CS"/>
</dbReference>
<evidence type="ECO:0000256" key="8">
    <source>
        <dbReference type="ARBA" id="ARBA00022970"/>
    </source>
</evidence>
<dbReference type="RefSeq" id="WP_069639120.1">
    <property type="nucleotide sequence ID" value="NZ_JAFBEZ010000001.1"/>
</dbReference>
<reference evidence="15" key="1">
    <citation type="submission" date="2016-09" db="EMBL/GenBank/DDBJ databases">
        <authorList>
            <person name="Gulvik C.A."/>
        </authorList>
    </citation>
    <scope>NUCLEOTIDE SEQUENCE [LARGE SCALE GENOMIC DNA]</scope>
    <source>
        <strain evidence="15">LMG 26676</strain>
    </source>
</reference>
<feature type="transmembrane region" description="Helical" evidence="12">
    <location>
        <begin position="554"/>
        <end position="581"/>
    </location>
</feature>
<dbReference type="InterPro" id="IPR025662">
    <property type="entry name" value="Sigma_54_int_dom_ATP-bd_1"/>
</dbReference>
<keyword evidence="10 12" id="KW-0472">Membrane</keyword>
<keyword evidence="15" id="KW-1185">Reference proteome</keyword>
<dbReference type="InterPro" id="IPR003838">
    <property type="entry name" value="ABC3_permease_C"/>
</dbReference>
<dbReference type="EMBL" id="MIKC01000004">
    <property type="protein sequence ID" value="OEG23382.1"/>
    <property type="molecule type" value="Genomic_DNA"/>
</dbReference>
<dbReference type="GO" id="GO:0098796">
    <property type="term" value="C:membrane protein complex"/>
    <property type="evidence" value="ECO:0007669"/>
    <property type="project" value="UniProtKB-ARBA"/>
</dbReference>
<keyword evidence="7" id="KW-0067">ATP-binding</keyword>
<dbReference type="SMART" id="SM00382">
    <property type="entry name" value="AAA"/>
    <property type="match status" value="1"/>
</dbReference>
<feature type="domain" description="ABC transporter" evidence="13">
    <location>
        <begin position="2"/>
        <end position="240"/>
    </location>
</feature>
<dbReference type="PROSITE" id="PS50893">
    <property type="entry name" value="ABC_TRANSPORTER_2"/>
    <property type="match status" value="1"/>
</dbReference>
<gene>
    <name evidence="14" type="ORF">BCR24_11460</name>
</gene>
<evidence type="ECO:0000256" key="1">
    <source>
        <dbReference type="ARBA" id="ARBA00004429"/>
    </source>
</evidence>
<feature type="transmembrane region" description="Helical" evidence="12">
    <location>
        <begin position="601"/>
        <end position="620"/>
    </location>
</feature>
<dbReference type="SUPFAM" id="SSF52540">
    <property type="entry name" value="P-loop containing nucleoside triphosphate hydrolases"/>
    <property type="match status" value="1"/>
</dbReference>
<dbReference type="Pfam" id="PF00005">
    <property type="entry name" value="ABC_tran"/>
    <property type="match status" value="1"/>
</dbReference>
<dbReference type="Pfam" id="PF02687">
    <property type="entry name" value="FtsX"/>
    <property type="match status" value="1"/>
</dbReference>
<dbReference type="Proteomes" id="UP000094469">
    <property type="component" value="Unassembled WGS sequence"/>
</dbReference>
<dbReference type="GO" id="GO:0005886">
    <property type="term" value="C:plasma membrane"/>
    <property type="evidence" value="ECO:0007669"/>
    <property type="project" value="UniProtKB-SubCell"/>
</dbReference>
<dbReference type="AlphaFoldDB" id="A0A1E5HEK3"/>
<dbReference type="GO" id="GO:0005524">
    <property type="term" value="F:ATP binding"/>
    <property type="evidence" value="ECO:0007669"/>
    <property type="project" value="UniProtKB-KW"/>
</dbReference>
<dbReference type="FunFam" id="3.40.50.300:FF:000032">
    <property type="entry name" value="Export ABC transporter ATP-binding protein"/>
    <property type="match status" value="1"/>
</dbReference>
<protein>
    <recommendedName>
        <fullName evidence="13">ABC transporter domain-containing protein</fullName>
    </recommendedName>
</protein>
<dbReference type="InterPro" id="IPR003593">
    <property type="entry name" value="AAA+_ATPase"/>
</dbReference>
<keyword evidence="5 12" id="KW-0812">Transmembrane</keyword>
<dbReference type="InterPro" id="IPR017911">
    <property type="entry name" value="MacB-like_ATP-bd"/>
</dbReference>
<proteinExistence type="inferred from homology"/>
<sequence>MIELKSVFKSYKLKKETVPVLKDIQLTITKPGLVYLMGESGSGKSTLLNIIGGLDQIDQGSYCLFGADTATLSEKKWAAIRQSKMGIVFQQYNLIDHLSILENVKLSLMLGKSNEKEQNAKAEALLKKVDMWEKRDYFPNQLSGGQKQRVAIARSLANDPEILLADEPTGALDSENADNIMALFKEISEQGKLVIIVTHSQDYMELADQIIELADGKIINETQIATNSSVQSAKNKLRQKRLSLAAVVKLAFRNINSKKSRTFLTAMGASIGIMSVLLISFFSLGMNKYIENEFSIYQTNQLLMVNKAGYGLLSEETRAELAKQPGVKEAVTDYVFSASLKSGEKVQNMSLYTALDKKNISLYNESILESGQMPIKDTEIAIPEDTADQFFGSAEKAIGQEIELVTQLMSKSEMMPTSQRKVTISGVTRKKIVELLNLAYVSHSLAESLTNDFDLTAKQSTGMILLFDTVVASEKVNKSLKKEGYISVTPEEDTETGKQYITILFVFLGLVAGISLVVAAIMIAIVIYVSVIERRKEIGILKSIGAARSDVRRLFVTEGAMISLLGGFTGVLLSLVIGTIANYLLKNKLDFATSLLEFNGGTIIIMLVFSVLLGMIVSFIPARKAAKASIVSVLNNP</sequence>
<evidence type="ECO:0000313" key="15">
    <source>
        <dbReference type="Proteomes" id="UP000094469"/>
    </source>
</evidence>
<dbReference type="InterPro" id="IPR025857">
    <property type="entry name" value="MacB_PCD"/>
</dbReference>
<comment type="subcellular location">
    <subcellularLocation>
        <location evidence="1">Cell inner membrane</location>
        <topology evidence="1">Multi-pass membrane protein</topology>
    </subcellularLocation>
</comment>
<evidence type="ECO:0000256" key="10">
    <source>
        <dbReference type="ARBA" id="ARBA00023136"/>
    </source>
</evidence>
<comment type="similarity">
    <text evidence="11">Belongs to the ABC transporter superfamily. Macrolide exporter (TC 3.A.1.122) family.</text>
</comment>
<keyword evidence="3" id="KW-1003">Cell membrane</keyword>
<dbReference type="InterPro" id="IPR003439">
    <property type="entry name" value="ABC_transporter-like_ATP-bd"/>
</dbReference>
<dbReference type="GO" id="GO:0016887">
    <property type="term" value="F:ATP hydrolysis activity"/>
    <property type="evidence" value="ECO:0007669"/>
    <property type="project" value="InterPro"/>
</dbReference>
<feature type="transmembrane region" description="Helical" evidence="12">
    <location>
        <begin position="263"/>
        <end position="286"/>
    </location>
</feature>
<keyword evidence="9 12" id="KW-1133">Transmembrane helix</keyword>
<evidence type="ECO:0000256" key="9">
    <source>
        <dbReference type="ARBA" id="ARBA00022989"/>
    </source>
</evidence>
<evidence type="ECO:0000256" key="7">
    <source>
        <dbReference type="ARBA" id="ARBA00022840"/>
    </source>
</evidence>
<dbReference type="GO" id="GO:0022857">
    <property type="term" value="F:transmembrane transporter activity"/>
    <property type="evidence" value="ECO:0007669"/>
    <property type="project" value="UniProtKB-ARBA"/>
</dbReference>
<evidence type="ECO:0000256" key="4">
    <source>
        <dbReference type="ARBA" id="ARBA00022519"/>
    </source>
</evidence>
<comment type="caution">
    <text evidence="14">The sequence shown here is derived from an EMBL/GenBank/DDBJ whole genome shotgun (WGS) entry which is preliminary data.</text>
</comment>
<keyword evidence="8" id="KW-0029">Amino-acid transport</keyword>
<keyword evidence="4" id="KW-0997">Cell inner membrane</keyword>
<accession>A0A1E5HEK3</accession>
<dbReference type="PROSITE" id="PS00211">
    <property type="entry name" value="ABC_TRANSPORTER_1"/>
    <property type="match status" value="1"/>
</dbReference>
<dbReference type="PANTHER" id="PTHR42798:SF2">
    <property type="entry name" value="ABC TRANSPORTER ATP-BINDING PROTEIN MG467-RELATED"/>
    <property type="match status" value="1"/>
</dbReference>
<evidence type="ECO:0000313" key="14">
    <source>
        <dbReference type="EMBL" id="OEG23382.1"/>
    </source>
</evidence>
<dbReference type="Gene3D" id="3.40.50.300">
    <property type="entry name" value="P-loop containing nucleotide triphosphate hydrolases"/>
    <property type="match status" value="1"/>
</dbReference>
<evidence type="ECO:0000256" key="11">
    <source>
        <dbReference type="ARBA" id="ARBA00038388"/>
    </source>
</evidence>
<keyword evidence="2" id="KW-0813">Transport</keyword>
<dbReference type="STRING" id="1131292.BCR24_11460"/>
<name>A0A1E5HEK3_9ENTE</name>
<organism evidence="14 15">
    <name type="scientific">Enterococcus ureilyticus</name>
    <dbReference type="NCBI Taxonomy" id="1131292"/>
    <lineage>
        <taxon>Bacteria</taxon>
        <taxon>Bacillati</taxon>
        <taxon>Bacillota</taxon>
        <taxon>Bacilli</taxon>
        <taxon>Lactobacillales</taxon>
        <taxon>Enterococcaceae</taxon>
        <taxon>Enterococcus</taxon>
    </lineage>
</organism>
<evidence type="ECO:0000256" key="6">
    <source>
        <dbReference type="ARBA" id="ARBA00022741"/>
    </source>
</evidence>
<feature type="transmembrane region" description="Helical" evidence="12">
    <location>
        <begin position="500"/>
        <end position="533"/>
    </location>
</feature>
<evidence type="ECO:0000256" key="2">
    <source>
        <dbReference type="ARBA" id="ARBA00022448"/>
    </source>
</evidence>
<dbReference type="Pfam" id="PF12704">
    <property type="entry name" value="MacB_PCD"/>
    <property type="match status" value="1"/>
</dbReference>
<keyword evidence="6" id="KW-0547">Nucleotide-binding</keyword>
<evidence type="ECO:0000256" key="5">
    <source>
        <dbReference type="ARBA" id="ARBA00022692"/>
    </source>
</evidence>
<dbReference type="PANTHER" id="PTHR42798">
    <property type="entry name" value="LIPOPROTEIN-RELEASING SYSTEM ATP-BINDING PROTEIN LOLD"/>
    <property type="match status" value="1"/>
</dbReference>
<evidence type="ECO:0000256" key="12">
    <source>
        <dbReference type="SAM" id="Phobius"/>
    </source>
</evidence>
<dbReference type="InterPro" id="IPR027417">
    <property type="entry name" value="P-loop_NTPase"/>
</dbReference>